<dbReference type="AlphaFoldDB" id="A0A443S9R3"/>
<keyword evidence="8 10" id="KW-0675">Receptor</keyword>
<comment type="caution">
    <text evidence="13">The sequence shown here is derived from an EMBL/GenBank/DDBJ whole genome shotgun (WGS) entry which is preliminary data.</text>
</comment>
<dbReference type="Proteomes" id="UP000288716">
    <property type="component" value="Unassembled WGS sequence"/>
</dbReference>
<evidence type="ECO:0000259" key="12">
    <source>
        <dbReference type="PROSITE" id="PS50262"/>
    </source>
</evidence>
<evidence type="ECO:0000256" key="7">
    <source>
        <dbReference type="ARBA" id="ARBA00023136"/>
    </source>
</evidence>
<organism evidence="13 14">
    <name type="scientific">Leptotrombidium deliense</name>
    <dbReference type="NCBI Taxonomy" id="299467"/>
    <lineage>
        <taxon>Eukaryota</taxon>
        <taxon>Metazoa</taxon>
        <taxon>Ecdysozoa</taxon>
        <taxon>Arthropoda</taxon>
        <taxon>Chelicerata</taxon>
        <taxon>Arachnida</taxon>
        <taxon>Acari</taxon>
        <taxon>Acariformes</taxon>
        <taxon>Trombidiformes</taxon>
        <taxon>Prostigmata</taxon>
        <taxon>Anystina</taxon>
        <taxon>Parasitengona</taxon>
        <taxon>Trombiculoidea</taxon>
        <taxon>Trombiculidae</taxon>
        <taxon>Leptotrombidium</taxon>
    </lineage>
</organism>
<feature type="transmembrane region" description="Helical" evidence="11">
    <location>
        <begin position="255"/>
        <end position="279"/>
    </location>
</feature>
<proteinExistence type="inferred from homology"/>
<dbReference type="PANTHER" id="PTHR24228:SF74">
    <property type="entry name" value="G-PROTEIN COUPLED RECEPTORS FAMILY 1 PROFILE DOMAIN-CONTAINING PROTEIN"/>
    <property type="match status" value="1"/>
</dbReference>
<evidence type="ECO:0000256" key="2">
    <source>
        <dbReference type="ARBA" id="ARBA00010663"/>
    </source>
</evidence>
<dbReference type="InterPro" id="IPR000276">
    <property type="entry name" value="GPCR_Rhodpsn"/>
</dbReference>
<evidence type="ECO:0000256" key="3">
    <source>
        <dbReference type="ARBA" id="ARBA00022475"/>
    </source>
</evidence>
<dbReference type="GO" id="GO:0004930">
    <property type="term" value="F:G protein-coupled receptor activity"/>
    <property type="evidence" value="ECO:0007669"/>
    <property type="project" value="UniProtKB-KW"/>
</dbReference>
<keyword evidence="4 10" id="KW-0812">Transmembrane</keyword>
<keyword evidence="6 10" id="KW-0297">G-protein coupled receptor</keyword>
<feature type="transmembrane region" description="Helical" evidence="11">
    <location>
        <begin position="97"/>
        <end position="118"/>
    </location>
</feature>
<evidence type="ECO:0000256" key="9">
    <source>
        <dbReference type="ARBA" id="ARBA00023224"/>
    </source>
</evidence>
<sequence>MFLNSSAENDSITFMPKNACLFAFYVPLSLAVFGALGNLFVIISFSNFSPKLLKQATTLFVINLSVSDLIFCVFNIPLTAIPFYKRKWPFGAQLCQIFPIFFYGNIAVSLLTITFITFNRFVSIVINKHYKQIYSKNTIRLMIAFCWILPFSLLSLPLFKIWGQYGYERLTFTCTLLEFENKSPKTIFFLASFIIPCIAILFCYTFIWIKVRRKCISSKREMRVTKLIFVIFTVFILCFTPSILVEMFLNKNRYPYIYVASLILVCLSACVNPIIYFILNEHYRTALKRLLLGHSRGSIMSRNDSSTSSPTVKSNQNTYETKFIYPPKL</sequence>
<evidence type="ECO:0000256" key="11">
    <source>
        <dbReference type="SAM" id="Phobius"/>
    </source>
</evidence>
<dbReference type="PROSITE" id="PS50262">
    <property type="entry name" value="G_PROTEIN_RECEP_F1_2"/>
    <property type="match status" value="1"/>
</dbReference>
<dbReference type="STRING" id="299467.A0A443S9R3"/>
<evidence type="ECO:0000256" key="8">
    <source>
        <dbReference type="ARBA" id="ARBA00023170"/>
    </source>
</evidence>
<evidence type="ECO:0000313" key="14">
    <source>
        <dbReference type="Proteomes" id="UP000288716"/>
    </source>
</evidence>
<evidence type="ECO:0000256" key="6">
    <source>
        <dbReference type="ARBA" id="ARBA00023040"/>
    </source>
</evidence>
<comment type="subcellular location">
    <subcellularLocation>
        <location evidence="1">Cell membrane</location>
        <topology evidence="1">Multi-pass membrane protein</topology>
    </subcellularLocation>
</comment>
<dbReference type="PROSITE" id="PS00237">
    <property type="entry name" value="G_PROTEIN_RECEP_F1_1"/>
    <property type="match status" value="1"/>
</dbReference>
<gene>
    <name evidence="13" type="ORF">B4U80_04803</name>
</gene>
<dbReference type="Gene3D" id="1.20.1070.10">
    <property type="entry name" value="Rhodopsin 7-helix transmembrane proteins"/>
    <property type="match status" value="1"/>
</dbReference>
<accession>A0A443S9R3</accession>
<dbReference type="Pfam" id="PF00001">
    <property type="entry name" value="7tm_1"/>
    <property type="match status" value="1"/>
</dbReference>
<protein>
    <submittedName>
        <fullName evidence="13">Protein trapped in endoderm-1-like protein</fullName>
    </submittedName>
</protein>
<keyword evidence="3" id="KW-1003">Cell membrane</keyword>
<reference evidence="13 14" key="1">
    <citation type="journal article" date="2018" name="Gigascience">
        <title>Genomes of trombidid mites reveal novel predicted allergens and laterally-transferred genes associated with secondary metabolism.</title>
        <authorList>
            <person name="Dong X."/>
            <person name="Chaisiri K."/>
            <person name="Xia D."/>
            <person name="Armstrong S.D."/>
            <person name="Fang Y."/>
            <person name="Donnelly M.J."/>
            <person name="Kadowaki T."/>
            <person name="McGarry J.W."/>
            <person name="Darby A.C."/>
            <person name="Makepeace B.L."/>
        </authorList>
    </citation>
    <scope>NUCLEOTIDE SEQUENCE [LARGE SCALE GENOMIC DNA]</scope>
    <source>
        <strain evidence="13">UoL-UT</strain>
    </source>
</reference>
<feature type="transmembrane region" description="Helical" evidence="11">
    <location>
        <begin position="227"/>
        <end position="249"/>
    </location>
</feature>
<evidence type="ECO:0000313" key="13">
    <source>
        <dbReference type="EMBL" id="RWS24273.1"/>
    </source>
</evidence>
<feature type="transmembrane region" description="Helical" evidence="11">
    <location>
        <begin position="139"/>
        <end position="159"/>
    </location>
</feature>
<comment type="similarity">
    <text evidence="2 10">Belongs to the G-protein coupled receptor 1 family.</text>
</comment>
<feature type="transmembrane region" description="Helical" evidence="11">
    <location>
        <begin position="187"/>
        <end position="207"/>
    </location>
</feature>
<evidence type="ECO:0000256" key="4">
    <source>
        <dbReference type="ARBA" id="ARBA00022692"/>
    </source>
</evidence>
<keyword evidence="9 10" id="KW-0807">Transducer</keyword>
<dbReference type="OrthoDB" id="10044919at2759"/>
<dbReference type="SMART" id="SM01381">
    <property type="entry name" value="7TM_GPCR_Srsx"/>
    <property type="match status" value="1"/>
</dbReference>
<dbReference type="VEuPathDB" id="VectorBase:LDEU007767"/>
<dbReference type="SUPFAM" id="SSF81321">
    <property type="entry name" value="Family A G protein-coupled receptor-like"/>
    <property type="match status" value="1"/>
</dbReference>
<dbReference type="GO" id="GO:0005886">
    <property type="term" value="C:plasma membrane"/>
    <property type="evidence" value="ECO:0007669"/>
    <property type="project" value="UniProtKB-SubCell"/>
</dbReference>
<feature type="transmembrane region" description="Helical" evidence="11">
    <location>
        <begin position="22"/>
        <end position="45"/>
    </location>
</feature>
<keyword evidence="5 11" id="KW-1133">Transmembrane helix</keyword>
<feature type="domain" description="G-protein coupled receptors family 1 profile" evidence="12">
    <location>
        <begin position="37"/>
        <end position="276"/>
    </location>
</feature>
<keyword evidence="7 11" id="KW-0472">Membrane</keyword>
<dbReference type="PANTHER" id="PTHR24228">
    <property type="entry name" value="B2 BRADYKININ RECEPTOR/ANGIOTENSIN II RECEPTOR"/>
    <property type="match status" value="1"/>
</dbReference>
<dbReference type="EMBL" id="NCKV01005125">
    <property type="protein sequence ID" value="RWS24273.1"/>
    <property type="molecule type" value="Genomic_DNA"/>
</dbReference>
<dbReference type="PRINTS" id="PR00237">
    <property type="entry name" value="GPCRRHODOPSN"/>
</dbReference>
<evidence type="ECO:0000256" key="10">
    <source>
        <dbReference type="RuleBase" id="RU000688"/>
    </source>
</evidence>
<name>A0A443S9R3_9ACAR</name>
<dbReference type="InterPro" id="IPR017452">
    <property type="entry name" value="GPCR_Rhodpsn_7TM"/>
</dbReference>
<keyword evidence="14" id="KW-1185">Reference proteome</keyword>
<evidence type="ECO:0000256" key="1">
    <source>
        <dbReference type="ARBA" id="ARBA00004651"/>
    </source>
</evidence>
<feature type="transmembrane region" description="Helical" evidence="11">
    <location>
        <begin position="57"/>
        <end position="77"/>
    </location>
</feature>
<evidence type="ECO:0000256" key="5">
    <source>
        <dbReference type="ARBA" id="ARBA00022989"/>
    </source>
</evidence>